<evidence type="ECO:0000313" key="3">
    <source>
        <dbReference type="Proteomes" id="UP000184048"/>
    </source>
</evidence>
<feature type="chain" id="PRO_5012228916" description="Permuted papain-like amidase enzyme, YaeF/YiiX, C92 family" evidence="1">
    <location>
        <begin position="20"/>
        <end position="219"/>
    </location>
</feature>
<accession>A0A1M5D6K9</accession>
<dbReference type="RefSeq" id="WP_072836273.1">
    <property type="nucleotide sequence ID" value="NZ_FQUU01000014.1"/>
</dbReference>
<dbReference type="STRING" id="1121884.SAMN02745131_03127"/>
<keyword evidence="3" id="KW-1185">Reference proteome</keyword>
<reference evidence="2 3" key="1">
    <citation type="submission" date="2016-11" db="EMBL/GenBank/DDBJ databases">
        <authorList>
            <person name="Jaros S."/>
            <person name="Januszkiewicz K."/>
            <person name="Wedrychowicz H."/>
        </authorList>
    </citation>
    <scope>NUCLEOTIDE SEQUENCE [LARGE SCALE GENOMIC DNA]</scope>
    <source>
        <strain evidence="2 3">DSM 18119</strain>
    </source>
</reference>
<gene>
    <name evidence="2" type="ORF">SAMN02745131_03127</name>
</gene>
<evidence type="ECO:0000313" key="2">
    <source>
        <dbReference type="EMBL" id="SHF62500.1"/>
    </source>
</evidence>
<evidence type="ECO:0000256" key="1">
    <source>
        <dbReference type="SAM" id="SignalP"/>
    </source>
</evidence>
<organism evidence="2 3">
    <name type="scientific">Flavisolibacter ginsengisoli DSM 18119</name>
    <dbReference type="NCBI Taxonomy" id="1121884"/>
    <lineage>
        <taxon>Bacteria</taxon>
        <taxon>Pseudomonadati</taxon>
        <taxon>Bacteroidota</taxon>
        <taxon>Chitinophagia</taxon>
        <taxon>Chitinophagales</taxon>
        <taxon>Chitinophagaceae</taxon>
        <taxon>Flavisolibacter</taxon>
    </lineage>
</organism>
<feature type="signal peptide" evidence="1">
    <location>
        <begin position="1"/>
        <end position="19"/>
    </location>
</feature>
<dbReference type="AlphaFoldDB" id="A0A1M5D6K9"/>
<proteinExistence type="predicted"/>
<keyword evidence="1" id="KW-0732">Signal</keyword>
<evidence type="ECO:0008006" key="4">
    <source>
        <dbReference type="Google" id="ProtNLM"/>
    </source>
</evidence>
<dbReference type="OrthoDB" id="1100665at2"/>
<protein>
    <recommendedName>
        <fullName evidence="4">Permuted papain-like amidase enzyme, YaeF/YiiX, C92 family</fullName>
    </recommendedName>
</protein>
<dbReference type="EMBL" id="FQUU01000014">
    <property type="protein sequence ID" value="SHF62500.1"/>
    <property type="molecule type" value="Genomic_DNA"/>
</dbReference>
<dbReference type="Proteomes" id="UP000184048">
    <property type="component" value="Unassembled WGS sequence"/>
</dbReference>
<name>A0A1M5D6K9_9BACT</name>
<sequence length="219" mass="25140">MRRIVFTSLFAASILTSWAQSILENVNTKPLLFESFLNGTVLMKSGSVESAPLNYNTDNQNIVFIQDAKYLVLDDLDKVDTIYLQQKKFIPVNNKMYQLVGENGPVTLLVSYTNRNHPLMTTTDHNGSSKQSMSQVSNTVTEVYATKLYKGNYSVEILRHYWFKKNDKLYKVTPKRQFVSSFTSKARNAIEKYIASENINFNYEPDLVKLVAYCNKEIN</sequence>